<dbReference type="GO" id="GO:0005886">
    <property type="term" value="C:plasma membrane"/>
    <property type="evidence" value="ECO:0007669"/>
    <property type="project" value="UniProtKB-SubCell"/>
</dbReference>
<feature type="transmembrane region" description="Helical" evidence="9">
    <location>
        <begin position="148"/>
        <end position="167"/>
    </location>
</feature>
<keyword evidence="11" id="KW-1185">Reference proteome</keyword>
<evidence type="ECO:0000256" key="6">
    <source>
        <dbReference type="ARBA" id="ARBA00022989"/>
    </source>
</evidence>
<proteinExistence type="inferred from homology"/>
<dbReference type="Pfam" id="PF01594">
    <property type="entry name" value="AI-2E_transport"/>
    <property type="match status" value="1"/>
</dbReference>
<dbReference type="GO" id="GO:0055085">
    <property type="term" value="P:transmembrane transport"/>
    <property type="evidence" value="ECO:0007669"/>
    <property type="project" value="TreeGrafter"/>
</dbReference>
<dbReference type="RefSeq" id="WP_114076481.1">
    <property type="nucleotide sequence ID" value="NZ_CP030918.1"/>
</dbReference>
<keyword evidence="3" id="KW-0813">Transport</keyword>
<feature type="transmembrane region" description="Helical" evidence="9">
    <location>
        <begin position="266"/>
        <end position="282"/>
    </location>
</feature>
<dbReference type="PANTHER" id="PTHR21716">
    <property type="entry name" value="TRANSMEMBRANE PROTEIN"/>
    <property type="match status" value="1"/>
</dbReference>
<feature type="transmembrane region" description="Helical" evidence="9">
    <location>
        <begin position="302"/>
        <end position="332"/>
    </location>
</feature>
<feature type="transmembrane region" description="Helical" evidence="9">
    <location>
        <begin position="208"/>
        <end position="228"/>
    </location>
</feature>
<feature type="compositionally biased region" description="Basic and acidic residues" evidence="8">
    <location>
        <begin position="610"/>
        <end position="640"/>
    </location>
</feature>
<feature type="transmembrane region" description="Helical" evidence="9">
    <location>
        <begin position="234"/>
        <end position="259"/>
    </location>
</feature>
<dbReference type="KEGG" id="pars:DRW48_11045"/>
<evidence type="ECO:0000256" key="1">
    <source>
        <dbReference type="ARBA" id="ARBA00004651"/>
    </source>
</evidence>
<keyword evidence="5 9" id="KW-0812">Transmembrane</keyword>
<dbReference type="OrthoDB" id="5792512at2"/>
<sequence length="640" mass="67553">MRIPVQKQIWWWGAVGLLLIFALWRLGNVMTPFLLGAGVAYVLDPVADRLEASGVSRRWAVGLITVVAALAFGLILLLLVPMLIKQLISAVEGAPAFLERLQEFLSTRFPRLLPEGGTLQNAINNATTAMNEHSGEVLSTVLTSLSSMLGVLALLVIVPVVAFYMLLDWDHMVEKVDDLLPREHADTLRHLASGIDESLSGFLRGQGLVTLILGAFYAVSLFAVGLPFGLVIGISAAILSIIPYVGVFIGGVTAIGVATVSFWNEPYWIGVVAAIFAIGQFVEGNYLQPKIIGGHVGLHPVWLMIALSVFGTLFGFVGLIVAVPLAAMVGVVARFMAARYKEGAIYTGREVPPPPQQPTLIELVPRGTVAEARRRAEDAKAVAVAEVRIEDARREALRVAEETAKATGATAASAAVAIVADPRVTDVTPEVVAVSPTPTNSDAGDSDPIRTLVDDAELDATSRKRRSAAMDRAVHAEVAQRTEDLKEAARDVALAAMAGASPPAAPASGTAHPPAAIDPDASPKSDPAAAAEVLYGEGEEVTVEGITAELAATRASIEERAEAAIAKSEAEAAPDIARAEMARAGAVPDAEPEAEDGEAPVRTLTDEAEAEVHDALRGKPRPTVREVVRPAPARDRDRKA</sequence>
<accession>A0A344PLA7</accession>
<evidence type="ECO:0000313" key="10">
    <source>
        <dbReference type="EMBL" id="AXC50162.1"/>
    </source>
</evidence>
<dbReference type="EMBL" id="CP030918">
    <property type="protein sequence ID" value="AXC50162.1"/>
    <property type="molecule type" value="Genomic_DNA"/>
</dbReference>
<comment type="subcellular location">
    <subcellularLocation>
        <location evidence="1">Cell membrane</location>
        <topology evidence="1">Multi-pass membrane protein</topology>
    </subcellularLocation>
</comment>
<keyword evidence="7 9" id="KW-0472">Membrane</keyword>
<reference evidence="11" key="1">
    <citation type="submission" date="2018-07" db="EMBL/GenBank/DDBJ databases">
        <title>Genome sequencing of Paracoccus sp. SC2-6.</title>
        <authorList>
            <person name="Heo J."/>
            <person name="Kim S.-J."/>
            <person name="Kwon S.-W."/>
        </authorList>
    </citation>
    <scope>NUCLEOTIDE SEQUENCE [LARGE SCALE GENOMIC DNA]</scope>
    <source>
        <strain evidence="11">SC2-6</strain>
    </source>
</reference>
<dbReference type="Proteomes" id="UP000252023">
    <property type="component" value="Chromosome"/>
</dbReference>
<keyword evidence="6 9" id="KW-1133">Transmembrane helix</keyword>
<name>A0A344PLA7_9RHOB</name>
<organism evidence="10 11">
    <name type="scientific">Paracoccus suum</name>
    <dbReference type="NCBI Taxonomy" id="2259340"/>
    <lineage>
        <taxon>Bacteria</taxon>
        <taxon>Pseudomonadati</taxon>
        <taxon>Pseudomonadota</taxon>
        <taxon>Alphaproteobacteria</taxon>
        <taxon>Rhodobacterales</taxon>
        <taxon>Paracoccaceae</taxon>
        <taxon>Paracoccus</taxon>
    </lineage>
</organism>
<evidence type="ECO:0000256" key="3">
    <source>
        <dbReference type="ARBA" id="ARBA00022448"/>
    </source>
</evidence>
<comment type="similarity">
    <text evidence="2">Belongs to the autoinducer-2 exporter (AI-2E) (TC 2.A.86) family.</text>
</comment>
<evidence type="ECO:0000256" key="9">
    <source>
        <dbReference type="SAM" id="Phobius"/>
    </source>
</evidence>
<feature type="transmembrane region" description="Helical" evidence="9">
    <location>
        <begin position="59"/>
        <end position="84"/>
    </location>
</feature>
<keyword evidence="4" id="KW-1003">Cell membrane</keyword>
<evidence type="ECO:0000256" key="7">
    <source>
        <dbReference type="ARBA" id="ARBA00023136"/>
    </source>
</evidence>
<protein>
    <submittedName>
        <fullName evidence="10">AI-2E family transporter</fullName>
    </submittedName>
</protein>
<evidence type="ECO:0000256" key="5">
    <source>
        <dbReference type="ARBA" id="ARBA00022692"/>
    </source>
</evidence>
<evidence type="ECO:0000256" key="4">
    <source>
        <dbReference type="ARBA" id="ARBA00022475"/>
    </source>
</evidence>
<feature type="transmembrane region" description="Helical" evidence="9">
    <location>
        <begin position="30"/>
        <end position="47"/>
    </location>
</feature>
<feature type="region of interest" description="Disordered" evidence="8">
    <location>
        <begin position="500"/>
        <end position="529"/>
    </location>
</feature>
<dbReference type="PANTHER" id="PTHR21716:SF53">
    <property type="entry name" value="PERMEASE PERM-RELATED"/>
    <property type="match status" value="1"/>
</dbReference>
<dbReference type="InterPro" id="IPR002549">
    <property type="entry name" value="AI-2E-like"/>
</dbReference>
<evidence type="ECO:0000256" key="8">
    <source>
        <dbReference type="SAM" id="MobiDB-lite"/>
    </source>
</evidence>
<gene>
    <name evidence="10" type="ORF">DRW48_11045</name>
</gene>
<evidence type="ECO:0000256" key="2">
    <source>
        <dbReference type="ARBA" id="ARBA00009773"/>
    </source>
</evidence>
<dbReference type="AlphaFoldDB" id="A0A344PLA7"/>
<feature type="region of interest" description="Disordered" evidence="8">
    <location>
        <begin position="581"/>
        <end position="640"/>
    </location>
</feature>
<evidence type="ECO:0000313" key="11">
    <source>
        <dbReference type="Proteomes" id="UP000252023"/>
    </source>
</evidence>
<feature type="region of interest" description="Disordered" evidence="8">
    <location>
        <begin position="433"/>
        <end position="471"/>
    </location>
</feature>